<keyword evidence="2" id="KW-0732">Signal</keyword>
<feature type="region of interest" description="Disordered" evidence="1">
    <location>
        <begin position="375"/>
        <end position="397"/>
    </location>
</feature>
<feature type="signal peptide" evidence="2">
    <location>
        <begin position="1"/>
        <end position="27"/>
    </location>
</feature>
<dbReference type="Pfam" id="PF18914">
    <property type="entry name" value="DUF5666"/>
    <property type="match status" value="2"/>
</dbReference>
<dbReference type="EMBL" id="CP141259">
    <property type="protein sequence ID" value="WRL44593.1"/>
    <property type="molecule type" value="Genomic_DNA"/>
</dbReference>
<organism evidence="4 5">
    <name type="scientific">Aromatoleum evansii</name>
    <name type="common">Azoarcus evansii</name>
    <dbReference type="NCBI Taxonomy" id="59406"/>
    <lineage>
        <taxon>Bacteria</taxon>
        <taxon>Pseudomonadati</taxon>
        <taxon>Pseudomonadota</taxon>
        <taxon>Betaproteobacteria</taxon>
        <taxon>Rhodocyclales</taxon>
        <taxon>Rhodocyclaceae</taxon>
        <taxon>Aromatoleum</taxon>
    </lineage>
</organism>
<reference evidence="4 5" key="1">
    <citation type="submission" date="2023-12" db="EMBL/GenBank/DDBJ databases">
        <title>A. evansii MAY27, complete genome.</title>
        <authorList>
            <person name="Wang Y."/>
        </authorList>
    </citation>
    <scope>NUCLEOTIDE SEQUENCE [LARGE SCALE GENOMIC DNA]</scope>
    <source>
        <strain evidence="4 5">MAY27</strain>
    </source>
</reference>
<keyword evidence="5" id="KW-1185">Reference proteome</keyword>
<dbReference type="InterPro" id="IPR043724">
    <property type="entry name" value="DUF5666"/>
</dbReference>
<evidence type="ECO:0000313" key="5">
    <source>
        <dbReference type="Proteomes" id="UP001626593"/>
    </source>
</evidence>
<gene>
    <name evidence="4" type="ORF">U5817_15415</name>
</gene>
<feature type="domain" description="DUF5666" evidence="3">
    <location>
        <begin position="305"/>
        <end position="363"/>
    </location>
</feature>
<protein>
    <submittedName>
        <fullName evidence="4">DUF5666 domain-containing protein</fullName>
    </submittedName>
</protein>
<evidence type="ECO:0000259" key="3">
    <source>
        <dbReference type="Pfam" id="PF18914"/>
    </source>
</evidence>
<evidence type="ECO:0000256" key="2">
    <source>
        <dbReference type="SAM" id="SignalP"/>
    </source>
</evidence>
<feature type="compositionally biased region" description="Basic and acidic residues" evidence="1">
    <location>
        <begin position="384"/>
        <end position="397"/>
    </location>
</feature>
<sequence length="512" mass="53606">MSDRVHLLRHLAAGLALALCGIVPTFGAPVCVDPGGIGGTGAPRREGGIGGTGAPASGVGGTGAPAASGIGGTGAPLASGIGGTGAPLAQGGVGGTGAPAREGGTGGTGIVGTITGFASICVNGVEVHYDDSVPVTENGIGGSVSRLAVGQVVAMETGSSTRGLEARTIAIVHAYEGPVTGTLSARAPLRVMGQPVRLVQGAKVDAGLHVGEMVRVSGFRNASGDVLATRVERAPQLREASAIGSLDRDGTLRGLALGGHRGDDGDGVTESLVRGTWTGSALAVSHTSANPTIPFAGRVRKALVEGLVLDRADRRMDISGFEVELADGTEFADRTAGTPDKDARVRVHGTFTGERKIKATRIEIVRDGFGVAEAGEGARSGKKSGKDDDDKDRGGRKARVEIDEKRIRIETENESGRERIERELSPSGEIERERIERTEVSPSGDLLLRERIETRTSGDRIETRERIERFDGSGRVERIERIERIERPDRIERVERPEKLERPERIERPEHD</sequence>
<evidence type="ECO:0000256" key="1">
    <source>
        <dbReference type="SAM" id="MobiDB-lite"/>
    </source>
</evidence>
<dbReference type="RefSeq" id="WP_407277938.1">
    <property type="nucleotide sequence ID" value="NZ_CP141259.1"/>
</dbReference>
<feature type="region of interest" description="Disordered" evidence="1">
    <location>
        <begin position="492"/>
        <end position="512"/>
    </location>
</feature>
<accession>A0ABZ1AKC4</accession>
<feature type="chain" id="PRO_5047510773" evidence="2">
    <location>
        <begin position="28"/>
        <end position="512"/>
    </location>
</feature>
<proteinExistence type="predicted"/>
<evidence type="ECO:0000313" key="4">
    <source>
        <dbReference type="EMBL" id="WRL44593.1"/>
    </source>
</evidence>
<name>A0ABZ1AKC4_AROEV</name>
<dbReference type="Proteomes" id="UP001626593">
    <property type="component" value="Chromosome"/>
</dbReference>
<feature type="domain" description="DUF5666" evidence="3">
    <location>
        <begin position="176"/>
        <end position="232"/>
    </location>
</feature>